<evidence type="ECO:0000313" key="2">
    <source>
        <dbReference type="EMBL" id="VEN43501.1"/>
    </source>
</evidence>
<keyword evidence="1" id="KW-1133">Transmembrane helix</keyword>
<sequence>GDLQSGTSEFGGTQCFYTYDRIDYVDFIPAWTPTFMKFIFRSPPLSYVTNIFTLPFDTHVWYSSFVLCAIIFIVIYLIVSWEWK</sequence>
<dbReference type="EMBL" id="CAACVG010007077">
    <property type="protein sequence ID" value="VEN43501.1"/>
    <property type="molecule type" value="Genomic_DNA"/>
</dbReference>
<feature type="non-terminal residue" evidence="2">
    <location>
        <position position="84"/>
    </location>
</feature>
<dbReference type="EMBL" id="CAACVG010007388">
    <property type="protein sequence ID" value="VEN45170.1"/>
    <property type="molecule type" value="Genomic_DNA"/>
</dbReference>
<evidence type="ECO:0000313" key="4">
    <source>
        <dbReference type="Proteomes" id="UP000410492"/>
    </source>
</evidence>
<feature type="non-terminal residue" evidence="2">
    <location>
        <position position="1"/>
    </location>
</feature>
<proteinExistence type="predicted"/>
<protein>
    <submittedName>
        <fullName evidence="2">Uncharacterized protein</fullName>
    </submittedName>
</protein>
<keyword evidence="4" id="KW-1185">Reference proteome</keyword>
<keyword evidence="1" id="KW-0812">Transmembrane</keyword>
<name>A0A653C6H2_CALMS</name>
<keyword evidence="1" id="KW-0472">Membrane</keyword>
<dbReference type="AlphaFoldDB" id="A0A653C6H2"/>
<dbReference type="Proteomes" id="UP000410492">
    <property type="component" value="Unassembled WGS sequence"/>
</dbReference>
<evidence type="ECO:0000313" key="3">
    <source>
        <dbReference type="EMBL" id="VEN45170.1"/>
    </source>
</evidence>
<dbReference type="OrthoDB" id="6117597at2759"/>
<reference evidence="2 4" key="1">
    <citation type="submission" date="2019-01" db="EMBL/GenBank/DDBJ databases">
        <authorList>
            <person name="Sayadi A."/>
        </authorList>
    </citation>
    <scope>NUCLEOTIDE SEQUENCE [LARGE SCALE GENOMIC DNA]</scope>
</reference>
<gene>
    <name evidence="2" type="ORF">CALMAC_LOCUS6632</name>
    <name evidence="3" type="ORF">CALMAC_LOCUS7710</name>
</gene>
<organism evidence="2 4">
    <name type="scientific">Callosobruchus maculatus</name>
    <name type="common">Southern cowpea weevil</name>
    <name type="synonym">Pulse bruchid</name>
    <dbReference type="NCBI Taxonomy" id="64391"/>
    <lineage>
        <taxon>Eukaryota</taxon>
        <taxon>Metazoa</taxon>
        <taxon>Ecdysozoa</taxon>
        <taxon>Arthropoda</taxon>
        <taxon>Hexapoda</taxon>
        <taxon>Insecta</taxon>
        <taxon>Pterygota</taxon>
        <taxon>Neoptera</taxon>
        <taxon>Endopterygota</taxon>
        <taxon>Coleoptera</taxon>
        <taxon>Polyphaga</taxon>
        <taxon>Cucujiformia</taxon>
        <taxon>Chrysomeloidea</taxon>
        <taxon>Chrysomelidae</taxon>
        <taxon>Bruchinae</taxon>
        <taxon>Bruchini</taxon>
        <taxon>Callosobruchus</taxon>
    </lineage>
</organism>
<evidence type="ECO:0000256" key="1">
    <source>
        <dbReference type="SAM" id="Phobius"/>
    </source>
</evidence>
<feature type="transmembrane region" description="Helical" evidence="1">
    <location>
        <begin position="60"/>
        <end position="79"/>
    </location>
</feature>
<accession>A0A653C6H2</accession>